<accession>K9DTT2</accession>
<evidence type="ECO:0000256" key="1">
    <source>
        <dbReference type="PROSITE-ProRule" id="PRU00169"/>
    </source>
</evidence>
<feature type="domain" description="Response regulatory" evidence="2">
    <location>
        <begin position="4"/>
        <end position="116"/>
    </location>
</feature>
<evidence type="ECO:0000259" key="2">
    <source>
        <dbReference type="PROSITE" id="PS50110"/>
    </source>
</evidence>
<organism evidence="3 4">
    <name type="scientific">Massilia timonae CCUG 45783</name>
    <dbReference type="NCBI Taxonomy" id="883126"/>
    <lineage>
        <taxon>Bacteria</taxon>
        <taxon>Pseudomonadati</taxon>
        <taxon>Pseudomonadota</taxon>
        <taxon>Betaproteobacteria</taxon>
        <taxon>Burkholderiales</taxon>
        <taxon>Oxalobacteraceae</taxon>
        <taxon>Telluria group</taxon>
        <taxon>Massilia</taxon>
    </lineage>
</organism>
<keyword evidence="4" id="KW-1185">Reference proteome</keyword>
<dbReference type="AlphaFoldDB" id="K9DTT2"/>
<comment type="caution">
    <text evidence="1">Lacks conserved residue(s) required for the propagation of feature annotation.</text>
</comment>
<dbReference type="SUPFAM" id="SSF52172">
    <property type="entry name" value="CheY-like"/>
    <property type="match status" value="1"/>
</dbReference>
<protein>
    <recommendedName>
        <fullName evidence="2">Response regulatory domain-containing protein</fullName>
    </recommendedName>
</protein>
<dbReference type="Proteomes" id="UP000009874">
    <property type="component" value="Unassembled WGS sequence"/>
</dbReference>
<evidence type="ECO:0000313" key="4">
    <source>
        <dbReference type="Proteomes" id="UP000009874"/>
    </source>
</evidence>
<name>K9DTT2_9BURK</name>
<sequence length="123" mass="13330">MRALILLVEEDRLTRASICDMLKSLDYRVLGVSTFARALRLMLTNGIGFDALILSVKGGWDGDPAYAAEAKAAQPEIKVIIASSLADRGQNASLVDAYVPKPFILESVGEALIKVLRHTCRQG</sequence>
<dbReference type="HOGENOM" id="CLU_2012538_0_0_4"/>
<dbReference type="EMBL" id="AGZI01000030">
    <property type="protein sequence ID" value="EKU82122.1"/>
    <property type="molecule type" value="Genomic_DNA"/>
</dbReference>
<dbReference type="InterPro" id="IPR001789">
    <property type="entry name" value="Sig_transdc_resp-reg_receiver"/>
</dbReference>
<comment type="caution">
    <text evidence="3">The sequence shown here is derived from an EMBL/GenBank/DDBJ whole genome shotgun (WGS) entry which is preliminary data.</text>
</comment>
<evidence type="ECO:0000313" key="3">
    <source>
        <dbReference type="EMBL" id="EKU82122.1"/>
    </source>
</evidence>
<dbReference type="PROSITE" id="PS50110">
    <property type="entry name" value="RESPONSE_REGULATORY"/>
    <property type="match status" value="1"/>
</dbReference>
<dbReference type="InterPro" id="IPR011006">
    <property type="entry name" value="CheY-like_superfamily"/>
</dbReference>
<dbReference type="GO" id="GO:0000160">
    <property type="term" value="P:phosphorelay signal transduction system"/>
    <property type="evidence" value="ECO:0007669"/>
    <property type="project" value="InterPro"/>
</dbReference>
<reference evidence="3 4" key="1">
    <citation type="submission" date="2012-09" db="EMBL/GenBank/DDBJ databases">
        <title>The Genome Sequence of Massilia timonae CCUG 45783.</title>
        <authorList>
            <consortium name="The Broad Institute Genome Sequencing Platform"/>
            <person name="Earl A."/>
            <person name="Ward D."/>
            <person name="Feldgarden M."/>
            <person name="Gevers D."/>
            <person name="Huys G."/>
            <person name="Walker B."/>
            <person name="Young S.K."/>
            <person name="Zeng Q."/>
            <person name="Gargeya S."/>
            <person name="Fitzgerald M."/>
            <person name="Haas B."/>
            <person name="Abouelleil A."/>
            <person name="Alvarado L."/>
            <person name="Arachchi H.M."/>
            <person name="Berlin A.M."/>
            <person name="Chapman S.B."/>
            <person name="Goldberg J."/>
            <person name="Griggs A."/>
            <person name="Gujja S."/>
            <person name="Hansen M."/>
            <person name="Howarth C."/>
            <person name="Imamovic A."/>
            <person name="Larimer J."/>
            <person name="McCowen C."/>
            <person name="Montmayeur A."/>
            <person name="Murphy C."/>
            <person name="Neiman D."/>
            <person name="Pearson M."/>
            <person name="Priest M."/>
            <person name="Roberts A."/>
            <person name="Saif S."/>
            <person name="Shea T."/>
            <person name="Sisk P."/>
            <person name="Sykes S."/>
            <person name="Wortman J."/>
            <person name="Nusbaum C."/>
            <person name="Birren B."/>
        </authorList>
    </citation>
    <scope>NUCLEOTIDE SEQUENCE [LARGE SCALE GENOMIC DNA]</scope>
    <source>
        <strain evidence="3 4">CCUG 45783</strain>
    </source>
</reference>
<gene>
    <name evidence="3" type="ORF">HMPREF9710_02570</name>
</gene>
<proteinExistence type="predicted"/>
<dbReference type="Gene3D" id="3.40.50.2300">
    <property type="match status" value="1"/>
</dbReference>
<dbReference type="RefSeq" id="WP_005667006.1">
    <property type="nucleotide sequence ID" value="NZ_JH992923.1"/>
</dbReference>